<evidence type="ECO:0000313" key="5">
    <source>
        <dbReference type="EMBL" id="NVN11267.1"/>
    </source>
</evidence>
<dbReference type="InterPro" id="IPR000086">
    <property type="entry name" value="NUDIX_hydrolase_dom"/>
</dbReference>
<keyword evidence="2" id="KW-0378">Hydrolase</keyword>
<keyword evidence="3" id="KW-0812">Transmembrane</keyword>
<dbReference type="AlphaFoldDB" id="A0A7Y7IVY6"/>
<evidence type="ECO:0000256" key="3">
    <source>
        <dbReference type="SAM" id="Phobius"/>
    </source>
</evidence>
<dbReference type="PANTHER" id="PTHR43046:SF2">
    <property type="entry name" value="8-OXO-DGTP DIPHOSPHATASE-RELATED"/>
    <property type="match status" value="1"/>
</dbReference>
<dbReference type="GO" id="GO:0016787">
    <property type="term" value="F:hydrolase activity"/>
    <property type="evidence" value="ECO:0007669"/>
    <property type="project" value="UniProtKB-KW"/>
</dbReference>
<dbReference type="RefSeq" id="WP_176639995.1">
    <property type="nucleotide sequence ID" value="NZ_JABXXP010000144.1"/>
</dbReference>
<keyword evidence="3" id="KW-1133">Transmembrane helix</keyword>
<organism evidence="5 6">
    <name type="scientific">Nguyenibacter vanlangensis</name>
    <dbReference type="NCBI Taxonomy" id="1216886"/>
    <lineage>
        <taxon>Bacteria</taxon>
        <taxon>Pseudomonadati</taxon>
        <taxon>Pseudomonadota</taxon>
        <taxon>Alphaproteobacteria</taxon>
        <taxon>Acetobacterales</taxon>
        <taxon>Acetobacteraceae</taxon>
        <taxon>Nguyenibacter</taxon>
    </lineage>
</organism>
<evidence type="ECO:0000313" key="6">
    <source>
        <dbReference type="Proteomes" id="UP000534870"/>
    </source>
</evidence>
<comment type="cofactor">
    <cofactor evidence="1">
        <name>Mg(2+)</name>
        <dbReference type="ChEBI" id="CHEBI:18420"/>
    </cofactor>
</comment>
<comment type="caution">
    <text evidence="5">The sequence shown here is derived from an EMBL/GenBank/DDBJ whole genome shotgun (WGS) entry which is preliminary data.</text>
</comment>
<feature type="transmembrane region" description="Helical" evidence="3">
    <location>
        <begin position="14"/>
        <end position="32"/>
    </location>
</feature>
<reference evidence="5 6" key="1">
    <citation type="submission" date="2020-06" db="EMBL/GenBank/DDBJ databases">
        <title>Description of novel acetic acid bacteria.</title>
        <authorList>
            <person name="Sombolestani A."/>
        </authorList>
    </citation>
    <scope>NUCLEOTIDE SEQUENCE [LARGE SCALE GENOMIC DNA]</scope>
    <source>
        <strain evidence="5 6">LMG 31431</strain>
    </source>
</reference>
<evidence type="ECO:0000256" key="1">
    <source>
        <dbReference type="ARBA" id="ARBA00001946"/>
    </source>
</evidence>
<name>A0A7Y7IVY6_9PROT</name>
<dbReference type="InterPro" id="IPR020084">
    <property type="entry name" value="NUDIX_hydrolase_CS"/>
</dbReference>
<dbReference type="Gene3D" id="3.90.79.10">
    <property type="entry name" value="Nucleoside Triphosphate Pyrophosphohydrolase"/>
    <property type="match status" value="1"/>
</dbReference>
<dbReference type="PANTHER" id="PTHR43046">
    <property type="entry name" value="GDP-MANNOSE MANNOSYL HYDROLASE"/>
    <property type="match status" value="1"/>
</dbReference>
<protein>
    <submittedName>
        <fullName evidence="5">NUDIX domain-containing protein</fullName>
    </submittedName>
</protein>
<keyword evidence="3" id="KW-0472">Membrane</keyword>
<feature type="domain" description="Nudix hydrolase" evidence="4">
    <location>
        <begin position="14"/>
        <end position="139"/>
    </location>
</feature>
<evidence type="ECO:0000259" key="4">
    <source>
        <dbReference type="PROSITE" id="PS51462"/>
    </source>
</evidence>
<evidence type="ECO:0000256" key="2">
    <source>
        <dbReference type="ARBA" id="ARBA00022801"/>
    </source>
</evidence>
<accession>A0A7Y7IVY6</accession>
<dbReference type="Pfam" id="PF00293">
    <property type="entry name" value="NUDIX"/>
    <property type="match status" value="1"/>
</dbReference>
<dbReference type="CDD" id="cd04690">
    <property type="entry name" value="NUDIX_Hydrolase"/>
    <property type="match status" value="1"/>
</dbReference>
<dbReference type="Proteomes" id="UP000534870">
    <property type="component" value="Unassembled WGS sequence"/>
</dbReference>
<dbReference type="EMBL" id="JABXXP010000144">
    <property type="protein sequence ID" value="NVN11267.1"/>
    <property type="molecule type" value="Genomic_DNA"/>
</dbReference>
<gene>
    <name evidence="5" type="ORF">HUK84_08985</name>
</gene>
<proteinExistence type="predicted"/>
<dbReference type="PROSITE" id="PS51462">
    <property type="entry name" value="NUDIX"/>
    <property type="match status" value="1"/>
</dbReference>
<dbReference type="SUPFAM" id="SSF55811">
    <property type="entry name" value="Nudix"/>
    <property type="match status" value="1"/>
</dbReference>
<dbReference type="PROSITE" id="PS00893">
    <property type="entry name" value="NUDIX_BOX"/>
    <property type="match status" value="1"/>
</dbReference>
<sequence length="156" mass="16257">MEDQAAPAPSGSDGTIRVVAAAILYGGALLLVRKRGTSAFMLPGGKAEPGEHATETLTRELAEELGCGLTHAGVALLGRFVAPAANEPGRTVHATVYRGMLDGVPRIGAEIAQMLWYDLDRVPSDGTGPDDTVSVPLAPLLTRHVLPALRRQAGRA</sequence>
<dbReference type="InterPro" id="IPR015797">
    <property type="entry name" value="NUDIX_hydrolase-like_dom_sf"/>
</dbReference>